<dbReference type="Gene3D" id="3.20.20.80">
    <property type="entry name" value="Glycosidases"/>
    <property type="match status" value="1"/>
</dbReference>
<dbReference type="InterPro" id="IPR008979">
    <property type="entry name" value="Galactose-bd-like_sf"/>
</dbReference>
<feature type="chain" id="PRO_5030540368" description="CBM6 domain-containing protein" evidence="1">
    <location>
        <begin position="24"/>
        <end position="561"/>
    </location>
</feature>
<accession>A0A7W7MIA9</accession>
<dbReference type="SUPFAM" id="SSF51445">
    <property type="entry name" value="(Trans)glycosidases"/>
    <property type="match status" value="1"/>
</dbReference>
<comment type="caution">
    <text evidence="4">The sequence shown here is derived from an EMBL/GenBank/DDBJ whole genome shotgun (WGS) entry which is preliminary data.</text>
</comment>
<dbReference type="AlphaFoldDB" id="A0A7W7MIA9"/>
<dbReference type="Gene3D" id="2.60.120.260">
    <property type="entry name" value="Galactose-binding domain-like"/>
    <property type="match status" value="1"/>
</dbReference>
<evidence type="ECO:0000256" key="1">
    <source>
        <dbReference type="SAM" id="SignalP"/>
    </source>
</evidence>
<dbReference type="InterPro" id="IPR017853">
    <property type="entry name" value="GH"/>
</dbReference>
<sequence length="561" mass="60325">MRYRPAVLLLVLAGLAVPSPAQAAGNTLTVNVGTVVRPVTHVASGGLYAVDTGTKPPLEQMYPLRLNHLTQPPPGVQQLGNGATTPCCDGALVAGKVTSGGAQQFWRLPDIYKDFPYKWVSWTDWESKVRTMVQTRLNATTTTNVDGYELWNEPDWTWNTSAAGTFNAGWTRTHRLIRTLDTVTPIVGPSHSIYNHDWMVSFLTNARDTGTLPDVIVWHELDNDSYLNVQAHVADYRAIESSLGISARPISINEYASPSQVDIPSVAVHYMAVFERHGIRSAERAYWYEAGTLNGLLYNNAPTSSYWTYKWYGDMAGNIVQTVPGSWLEGVAAYDSTRKVVNVVLGGDSGDNTVRVNGLGALGSQVRVTLSRSGTTGRTTSQSAPIAVSSATYTVSSGSISVPVTGMHAWDSYQLLITPTSGVPTWQQRYEAENATVVNANRFSSGSASNGGYVGQIDGSANPRNQSFVDFLVNVPTARSYTMTIGYANATGATATHGLAYNGGGWQTISYPPTAAWGVFGSTVNATVTLKAGWNLIRLAKGSPNLTAGTGYAELDYINLA</sequence>
<dbReference type="EMBL" id="BOMP01000122">
    <property type="protein sequence ID" value="GIE44249.1"/>
    <property type="molecule type" value="Genomic_DNA"/>
</dbReference>
<dbReference type="RefSeq" id="WP_188123284.1">
    <property type="nucleotide sequence ID" value="NZ_BOMP01000122.1"/>
</dbReference>
<proteinExistence type="predicted"/>
<dbReference type="EMBL" id="JACHNC010000001">
    <property type="protein sequence ID" value="MBB4751218.1"/>
    <property type="molecule type" value="Genomic_DNA"/>
</dbReference>
<evidence type="ECO:0000313" key="3">
    <source>
        <dbReference type="EMBL" id="GIE44249.1"/>
    </source>
</evidence>
<feature type="domain" description="CBM6" evidence="2">
    <location>
        <begin position="428"/>
        <end position="561"/>
    </location>
</feature>
<reference evidence="3 6" key="2">
    <citation type="submission" date="2021-01" db="EMBL/GenBank/DDBJ databases">
        <title>Whole genome shotgun sequence of Actinoplanes lobatus NBRC 12513.</title>
        <authorList>
            <person name="Komaki H."/>
            <person name="Tamura T."/>
        </authorList>
    </citation>
    <scope>NUCLEOTIDE SEQUENCE [LARGE SCALE GENOMIC DNA]</scope>
    <source>
        <strain evidence="3 6">NBRC 12513</strain>
    </source>
</reference>
<evidence type="ECO:0000259" key="2">
    <source>
        <dbReference type="PROSITE" id="PS51175"/>
    </source>
</evidence>
<dbReference type="SUPFAM" id="SSF49785">
    <property type="entry name" value="Galactose-binding domain-like"/>
    <property type="match status" value="1"/>
</dbReference>
<evidence type="ECO:0000313" key="4">
    <source>
        <dbReference type="EMBL" id="MBB4751218.1"/>
    </source>
</evidence>
<dbReference type="Proteomes" id="UP000590511">
    <property type="component" value="Unassembled WGS sequence"/>
</dbReference>
<protein>
    <recommendedName>
        <fullName evidence="2">CBM6 domain-containing protein</fullName>
    </recommendedName>
</protein>
<keyword evidence="1" id="KW-0732">Signal</keyword>
<dbReference type="PROSITE" id="PS51175">
    <property type="entry name" value="CBM6"/>
    <property type="match status" value="1"/>
</dbReference>
<keyword evidence="6" id="KW-1185">Reference proteome</keyword>
<name>A0A7W7MIA9_9ACTN</name>
<gene>
    <name evidence="3" type="ORF">Alo02nite_71470</name>
    <name evidence="4" type="ORF">BJ964_005379</name>
</gene>
<evidence type="ECO:0000313" key="5">
    <source>
        <dbReference type="Proteomes" id="UP000590511"/>
    </source>
</evidence>
<reference evidence="4 5" key="1">
    <citation type="submission" date="2020-08" db="EMBL/GenBank/DDBJ databases">
        <title>Sequencing the genomes of 1000 actinobacteria strains.</title>
        <authorList>
            <person name="Klenk H.-P."/>
        </authorList>
    </citation>
    <scope>NUCLEOTIDE SEQUENCE [LARGE SCALE GENOMIC DNA]</scope>
    <source>
        <strain evidence="4 5">DSM 43150</strain>
    </source>
</reference>
<feature type="signal peptide" evidence="1">
    <location>
        <begin position="1"/>
        <end position="23"/>
    </location>
</feature>
<evidence type="ECO:0000313" key="6">
    <source>
        <dbReference type="Proteomes" id="UP000631312"/>
    </source>
</evidence>
<dbReference type="InterPro" id="IPR005084">
    <property type="entry name" value="CBM6"/>
</dbReference>
<organism evidence="4 5">
    <name type="scientific">Actinoplanes lobatus</name>
    <dbReference type="NCBI Taxonomy" id="113568"/>
    <lineage>
        <taxon>Bacteria</taxon>
        <taxon>Bacillati</taxon>
        <taxon>Actinomycetota</taxon>
        <taxon>Actinomycetes</taxon>
        <taxon>Micromonosporales</taxon>
        <taxon>Micromonosporaceae</taxon>
        <taxon>Actinoplanes</taxon>
    </lineage>
</organism>
<dbReference type="GO" id="GO:0030246">
    <property type="term" value="F:carbohydrate binding"/>
    <property type="evidence" value="ECO:0007669"/>
    <property type="project" value="InterPro"/>
</dbReference>
<dbReference type="Proteomes" id="UP000631312">
    <property type="component" value="Unassembled WGS sequence"/>
</dbReference>